<keyword evidence="2" id="KW-1185">Reference proteome</keyword>
<protein>
    <submittedName>
        <fullName evidence="1">Uncharacterized protein</fullName>
    </submittedName>
</protein>
<dbReference type="EMBL" id="CM034398">
    <property type="protein sequence ID" value="KAJ0177443.1"/>
    <property type="molecule type" value="Genomic_DNA"/>
</dbReference>
<evidence type="ECO:0000313" key="1">
    <source>
        <dbReference type="EMBL" id="KAJ0177443.1"/>
    </source>
</evidence>
<comment type="caution">
    <text evidence="1">The sequence shown here is derived from an EMBL/GenBank/DDBJ whole genome shotgun (WGS) entry which is preliminary data.</text>
</comment>
<dbReference type="Proteomes" id="UP000824533">
    <property type="component" value="Linkage Group LG12"/>
</dbReference>
<proteinExistence type="predicted"/>
<sequence length="220" mass="25504">MVILFCLLLFICEAWKSSDEEMRDTREYRNRGVHYHSKRHMLSSEPAIQKRRVTTQRSREIKKKPSGHLAPLEEDDMDNDEVISVAIGPPPIKPKYDRMQRKQILKPTSVANSPNFTAVNLIRDVLSQLGKDFMFRQVNEDFVFGQYIGNAMKNLTSDLRLSMQHEILELVVKYQKLNHGDISLKPQDKGQVIKEGKFEKRSNDTDETWPDFTNLAKIVG</sequence>
<accession>A0ACC1D0J6</accession>
<gene>
    <name evidence="1" type="ORF">K1T71_007452</name>
</gene>
<name>A0ACC1D0J6_9NEOP</name>
<reference evidence="1 2" key="1">
    <citation type="journal article" date="2021" name="Front. Genet.">
        <title>Chromosome-Level Genome Assembly Reveals Significant Gene Expansion in the Toll and IMD Signaling Pathways of Dendrolimus kikuchii.</title>
        <authorList>
            <person name="Zhou J."/>
            <person name="Wu P."/>
            <person name="Xiong Z."/>
            <person name="Liu N."/>
            <person name="Zhao N."/>
            <person name="Ji M."/>
            <person name="Qiu Y."/>
            <person name="Yang B."/>
        </authorList>
    </citation>
    <scope>NUCLEOTIDE SEQUENCE [LARGE SCALE GENOMIC DNA]</scope>
    <source>
        <strain evidence="1">Ann1</strain>
    </source>
</reference>
<organism evidence="1 2">
    <name type="scientific">Dendrolimus kikuchii</name>
    <dbReference type="NCBI Taxonomy" id="765133"/>
    <lineage>
        <taxon>Eukaryota</taxon>
        <taxon>Metazoa</taxon>
        <taxon>Ecdysozoa</taxon>
        <taxon>Arthropoda</taxon>
        <taxon>Hexapoda</taxon>
        <taxon>Insecta</taxon>
        <taxon>Pterygota</taxon>
        <taxon>Neoptera</taxon>
        <taxon>Endopterygota</taxon>
        <taxon>Lepidoptera</taxon>
        <taxon>Glossata</taxon>
        <taxon>Ditrysia</taxon>
        <taxon>Bombycoidea</taxon>
        <taxon>Lasiocampidae</taxon>
        <taxon>Dendrolimus</taxon>
    </lineage>
</organism>
<evidence type="ECO:0000313" key="2">
    <source>
        <dbReference type="Proteomes" id="UP000824533"/>
    </source>
</evidence>